<proteinExistence type="predicted"/>
<evidence type="ECO:0000313" key="2">
    <source>
        <dbReference type="Proteomes" id="UP001162992"/>
    </source>
</evidence>
<evidence type="ECO:0000313" key="1">
    <source>
        <dbReference type="EMBL" id="KAJ7526661.1"/>
    </source>
</evidence>
<accession>A0ACC2BA55</accession>
<sequence length="750" mass="82586">MAMGIVRELAIDRLVSQKALVGRVAASKTRRKVNAAGIAGVQSVSAERKHGRGSSWCEASTLGRRKGFVGGRQLAKLGCDQMLMRSNLRTRCWNTMIWASAGSSTEPAIADPSLLGGVSNKDNAPDEKLARLRGLFPVHGIDAYIVPTEDAHQSEFIADCFVRRAYISGFTGSAGTAIITKEKAALWTDGRYFLQAAKQLGPEWILMRAGIPGVPNYSEWLKDNLSQGSRVGIDPFLLTCEGAVELQRVFGAKDHQLVLLPHNLVDEIWHENKPKPPMGLLRVHDLKYAGASVSSKLSNLRHELLSVGATDITITMLDEVAWLFNLRGADVPHSPVTYAYAIIGLSTATLFVKEEKVTAEVQRHLSEASISIKPYEDILPEILRLAEKGSQLWLDAGNVSVAINNAFSAACRRFYEASKGKNKRTGVKDSEGPAVIHRPSPIALSKAVKNVAEIEGLKQAHLRDAAALAEFWAWLEKKITVEKVKFSEFELANHLLQFRAKQHGFLDTSFDTICGYGENGAIVHYRADESTCSLVDDQDLLLLDSGAQYIDGTTDITRTVHFGAPTLHQMECFTHVLKGHIAIDKLVFPENLPGFALDAFARSSLWKLGLDYRHGTGHGVGAALNVHEGPQSISPRYGNMTGLQVGMVVSNEPGYYEDLAFGIRIENLLIVREVQTTYNFGGVRYLGFEKLTFVPIQKKMLDLALLSEEEIMWINDYHAEVWNKVSPLVKGDALDWLQSQTKQVTKDGNS</sequence>
<organism evidence="1 2">
    <name type="scientific">Diphasiastrum complanatum</name>
    <name type="common">Issler's clubmoss</name>
    <name type="synonym">Lycopodium complanatum</name>
    <dbReference type="NCBI Taxonomy" id="34168"/>
    <lineage>
        <taxon>Eukaryota</taxon>
        <taxon>Viridiplantae</taxon>
        <taxon>Streptophyta</taxon>
        <taxon>Embryophyta</taxon>
        <taxon>Tracheophyta</taxon>
        <taxon>Lycopodiopsida</taxon>
        <taxon>Lycopodiales</taxon>
        <taxon>Lycopodiaceae</taxon>
        <taxon>Lycopodioideae</taxon>
        <taxon>Diphasiastrum</taxon>
    </lineage>
</organism>
<reference evidence="2" key="1">
    <citation type="journal article" date="2024" name="Proc. Natl. Acad. Sci. U.S.A.">
        <title>Extraordinary preservation of gene collinearity over three hundred million years revealed in homosporous lycophytes.</title>
        <authorList>
            <person name="Li C."/>
            <person name="Wickell D."/>
            <person name="Kuo L.Y."/>
            <person name="Chen X."/>
            <person name="Nie B."/>
            <person name="Liao X."/>
            <person name="Peng D."/>
            <person name="Ji J."/>
            <person name="Jenkins J."/>
            <person name="Williams M."/>
            <person name="Shu S."/>
            <person name="Plott C."/>
            <person name="Barry K."/>
            <person name="Rajasekar S."/>
            <person name="Grimwood J."/>
            <person name="Han X."/>
            <person name="Sun S."/>
            <person name="Hou Z."/>
            <person name="He W."/>
            <person name="Dai G."/>
            <person name="Sun C."/>
            <person name="Schmutz J."/>
            <person name="Leebens-Mack J.H."/>
            <person name="Li F.W."/>
            <person name="Wang L."/>
        </authorList>
    </citation>
    <scope>NUCLEOTIDE SEQUENCE [LARGE SCALE GENOMIC DNA]</scope>
    <source>
        <strain evidence="2">cv. PW_Plant_1</strain>
    </source>
</reference>
<comment type="caution">
    <text evidence="1">The sequence shown here is derived from an EMBL/GenBank/DDBJ whole genome shotgun (WGS) entry which is preliminary data.</text>
</comment>
<name>A0ACC2BA55_DIPCM</name>
<dbReference type="EMBL" id="CM055107">
    <property type="protein sequence ID" value="KAJ7526661.1"/>
    <property type="molecule type" value="Genomic_DNA"/>
</dbReference>
<gene>
    <name evidence="1" type="ORF">O6H91_16G017600</name>
</gene>
<dbReference type="Proteomes" id="UP001162992">
    <property type="component" value="Chromosome 16"/>
</dbReference>
<keyword evidence="2" id="KW-1185">Reference proteome</keyword>
<protein>
    <submittedName>
        <fullName evidence="1">Uncharacterized protein</fullName>
    </submittedName>
</protein>